<dbReference type="GO" id="GO:0045893">
    <property type="term" value="P:positive regulation of DNA-templated transcription"/>
    <property type="evidence" value="ECO:0007669"/>
    <property type="project" value="InterPro"/>
</dbReference>
<dbReference type="AlphaFoldDB" id="A0A8C4Q7X7"/>
<dbReference type="PANTHER" id="PTHR11267">
    <property type="entry name" value="T-BOX PROTEIN-RELATED"/>
    <property type="match status" value="1"/>
</dbReference>
<dbReference type="Pfam" id="PF00907">
    <property type="entry name" value="T-box"/>
    <property type="match status" value="1"/>
</dbReference>
<dbReference type="PRINTS" id="PR00937">
    <property type="entry name" value="TBOX"/>
</dbReference>
<name>A0A8C4Q7X7_EPTBU</name>
<dbReference type="Ensembl" id="ENSEBUT00000011930.1">
    <property type="protein sequence ID" value="ENSEBUP00000011362.1"/>
    <property type="gene ID" value="ENSEBUG00000007297.1"/>
</dbReference>
<dbReference type="InterPro" id="IPR036960">
    <property type="entry name" value="T-box_sf"/>
</dbReference>
<dbReference type="GO" id="GO:0000978">
    <property type="term" value="F:RNA polymerase II cis-regulatory region sequence-specific DNA binding"/>
    <property type="evidence" value="ECO:0007669"/>
    <property type="project" value="InterPro"/>
</dbReference>
<evidence type="ECO:0000256" key="5">
    <source>
        <dbReference type="ARBA" id="ARBA00023242"/>
    </source>
</evidence>
<proteinExistence type="predicted"/>
<reference evidence="9" key="1">
    <citation type="submission" date="2025-08" db="UniProtKB">
        <authorList>
            <consortium name="Ensembl"/>
        </authorList>
    </citation>
    <scope>IDENTIFICATION</scope>
</reference>
<dbReference type="FunFam" id="2.60.40.820:FF:000006">
    <property type="entry name" value="T-box transcription factor"/>
    <property type="match status" value="1"/>
</dbReference>
<keyword evidence="5 6" id="KW-0539">Nucleus</keyword>
<dbReference type="InterPro" id="IPR001699">
    <property type="entry name" value="TF_T-box"/>
</dbReference>
<reference evidence="9" key="2">
    <citation type="submission" date="2025-09" db="UniProtKB">
        <authorList>
            <consortium name="Ensembl"/>
        </authorList>
    </citation>
    <scope>IDENTIFICATION</scope>
</reference>
<dbReference type="SMART" id="SM00425">
    <property type="entry name" value="TBOX"/>
    <property type="match status" value="1"/>
</dbReference>
<dbReference type="GeneTree" id="ENSGT00940000163374"/>
<sequence length="460" mass="51255">MPRFRRGRFHDVAIRSRKEIFLGKYNYSSEMETDFRVVSVPDPSTYPGNQLRAPASPLASPPQPQPIVFTFSVCGPREPEELNGGSSTVSNGNPAGSAPVNPGGTSGGPVGLAKGAQVAGVATRLEMKPLWEEFHQLGTEMIVTKAGRRMFPTFQVRLFGMQPAEEYVLLMDFVPVDDKRYRYAFHSSAWLVAGKADPAMPGRVHVHPDSPARGAQWMKQVVSFDKLKLTNNLLDDNGHIILNSMHRYQPRLHVVYADPRKDSERYAQQNFKTFVFEETRFTAVTAYQNHRITQLKIASNPFAKGFRDCEPDEWPRAHNRPNAFPFSPIPRMRVHMQHGTNSNDKDQMKDYERQMTRNTIAQSPLMPQPSGLLPCVLSPSSSLPLHSQAPYPPCLSPSGEPEPSACKFPVYTSPGPLLGPGASTEGYKSRPTPYPLPSLRPSISYGHPVGAYSTYDYTPR</sequence>
<protein>
    <recommendedName>
        <fullName evidence="8">T-box domain-containing protein</fullName>
    </recommendedName>
</protein>
<feature type="region of interest" description="Disordered" evidence="7">
    <location>
        <begin position="417"/>
        <end position="440"/>
    </location>
</feature>
<dbReference type="GO" id="GO:0000981">
    <property type="term" value="F:DNA-binding transcription factor activity, RNA polymerase II-specific"/>
    <property type="evidence" value="ECO:0007669"/>
    <property type="project" value="TreeGrafter"/>
</dbReference>
<keyword evidence="2" id="KW-0805">Transcription regulation</keyword>
<dbReference type="GO" id="GO:0001708">
    <property type="term" value="P:cell fate specification"/>
    <property type="evidence" value="ECO:0007669"/>
    <property type="project" value="TreeGrafter"/>
</dbReference>
<evidence type="ECO:0000256" key="7">
    <source>
        <dbReference type="SAM" id="MobiDB-lite"/>
    </source>
</evidence>
<comment type="subcellular location">
    <subcellularLocation>
        <location evidence="1 6">Nucleus</location>
    </subcellularLocation>
</comment>
<evidence type="ECO:0000313" key="10">
    <source>
        <dbReference type="Proteomes" id="UP000694388"/>
    </source>
</evidence>
<dbReference type="PROSITE" id="PS01283">
    <property type="entry name" value="TBOX_1"/>
    <property type="match status" value="1"/>
</dbReference>
<feature type="compositionally biased region" description="Polar residues" evidence="7">
    <location>
        <begin position="84"/>
        <end position="94"/>
    </location>
</feature>
<dbReference type="CDD" id="cd20187">
    <property type="entry name" value="T-box_TBX1_10-like"/>
    <property type="match status" value="1"/>
</dbReference>
<evidence type="ECO:0000259" key="8">
    <source>
        <dbReference type="PROSITE" id="PS50252"/>
    </source>
</evidence>
<feature type="domain" description="T-box" evidence="8">
    <location>
        <begin position="125"/>
        <end position="308"/>
    </location>
</feature>
<feature type="region of interest" description="Disordered" evidence="7">
    <location>
        <begin position="79"/>
        <end position="111"/>
    </location>
</feature>
<dbReference type="Gene3D" id="2.60.40.820">
    <property type="entry name" value="Transcription factor, T-box"/>
    <property type="match status" value="1"/>
</dbReference>
<organism evidence="9 10">
    <name type="scientific">Eptatretus burgeri</name>
    <name type="common">Inshore hagfish</name>
    <dbReference type="NCBI Taxonomy" id="7764"/>
    <lineage>
        <taxon>Eukaryota</taxon>
        <taxon>Metazoa</taxon>
        <taxon>Chordata</taxon>
        <taxon>Craniata</taxon>
        <taxon>Vertebrata</taxon>
        <taxon>Cyclostomata</taxon>
        <taxon>Myxini</taxon>
        <taxon>Myxiniformes</taxon>
        <taxon>Myxinidae</taxon>
        <taxon>Eptatretinae</taxon>
        <taxon>Eptatretus</taxon>
    </lineage>
</organism>
<dbReference type="PROSITE" id="PS01264">
    <property type="entry name" value="TBOX_2"/>
    <property type="match status" value="1"/>
</dbReference>
<keyword evidence="4" id="KW-0804">Transcription</keyword>
<evidence type="ECO:0000256" key="6">
    <source>
        <dbReference type="PROSITE-ProRule" id="PRU00201"/>
    </source>
</evidence>
<dbReference type="SUPFAM" id="SSF49417">
    <property type="entry name" value="p53-like transcription factors"/>
    <property type="match status" value="1"/>
</dbReference>
<dbReference type="InterPro" id="IPR046360">
    <property type="entry name" value="T-box_DNA-bd"/>
</dbReference>
<dbReference type="InterPro" id="IPR018186">
    <property type="entry name" value="TF_T-box_CS"/>
</dbReference>
<dbReference type="InterPro" id="IPR008967">
    <property type="entry name" value="p53-like_TF_DNA-bd_sf"/>
</dbReference>
<keyword evidence="10" id="KW-1185">Reference proteome</keyword>
<dbReference type="GO" id="GO:0005634">
    <property type="term" value="C:nucleus"/>
    <property type="evidence" value="ECO:0007669"/>
    <property type="project" value="UniProtKB-SubCell"/>
</dbReference>
<evidence type="ECO:0000256" key="3">
    <source>
        <dbReference type="ARBA" id="ARBA00023125"/>
    </source>
</evidence>
<keyword evidence="3 6" id="KW-0238">DNA-binding</keyword>
<accession>A0A8C4Q7X7</accession>
<dbReference type="GO" id="GO:0000785">
    <property type="term" value="C:chromatin"/>
    <property type="evidence" value="ECO:0007669"/>
    <property type="project" value="TreeGrafter"/>
</dbReference>
<evidence type="ECO:0000256" key="2">
    <source>
        <dbReference type="ARBA" id="ARBA00023015"/>
    </source>
</evidence>
<evidence type="ECO:0000313" key="9">
    <source>
        <dbReference type="Ensembl" id="ENSEBUP00000011362.1"/>
    </source>
</evidence>
<comment type="caution">
    <text evidence="6">Lacks conserved residue(s) required for the propagation of feature annotation.</text>
</comment>
<dbReference type="PANTHER" id="PTHR11267:SF195">
    <property type="entry name" value="OPTOMOTOR-BLIND-RELATED-GENE-1, ISOFORM A"/>
    <property type="match status" value="1"/>
</dbReference>
<evidence type="ECO:0000256" key="4">
    <source>
        <dbReference type="ARBA" id="ARBA00023163"/>
    </source>
</evidence>
<dbReference type="PROSITE" id="PS50252">
    <property type="entry name" value="TBOX_3"/>
    <property type="match status" value="1"/>
</dbReference>
<evidence type="ECO:0000256" key="1">
    <source>
        <dbReference type="ARBA" id="ARBA00004123"/>
    </source>
</evidence>
<dbReference type="Proteomes" id="UP000694388">
    <property type="component" value="Unplaced"/>
</dbReference>